<dbReference type="Gene3D" id="3.20.20.300">
    <property type="entry name" value="Glycoside hydrolase, family 3, N-terminal domain"/>
    <property type="match status" value="1"/>
</dbReference>
<evidence type="ECO:0000256" key="3">
    <source>
        <dbReference type="ARBA" id="ARBA00012663"/>
    </source>
</evidence>
<dbReference type="EMBL" id="SSOC01000001">
    <property type="protein sequence ID" value="THF66845.1"/>
    <property type="molecule type" value="Genomic_DNA"/>
</dbReference>
<evidence type="ECO:0000256" key="4">
    <source>
        <dbReference type="ARBA" id="ARBA00022801"/>
    </source>
</evidence>
<dbReference type="InterPro" id="IPR036962">
    <property type="entry name" value="Glyco_hydro_3_N_sf"/>
</dbReference>
<comment type="similarity">
    <text evidence="2">Belongs to the glycosyl hydrolase 3 family.</text>
</comment>
<dbReference type="InterPro" id="IPR001764">
    <property type="entry name" value="Glyco_hydro_3_N"/>
</dbReference>
<dbReference type="InterPro" id="IPR050226">
    <property type="entry name" value="NagZ_Beta-hexosaminidase"/>
</dbReference>
<dbReference type="Proteomes" id="UP000308430">
    <property type="component" value="Unassembled WGS sequence"/>
</dbReference>
<comment type="catalytic activity">
    <reaction evidence="1">
        <text>Hydrolysis of terminal non-reducing N-acetyl-D-hexosamine residues in N-acetyl-beta-D-hexosaminides.</text>
        <dbReference type="EC" id="3.2.1.52"/>
    </reaction>
</comment>
<feature type="domain" description="Glycoside hydrolase family 3 N-terminal" evidence="6">
    <location>
        <begin position="120"/>
        <end position="428"/>
    </location>
</feature>
<evidence type="ECO:0000256" key="1">
    <source>
        <dbReference type="ARBA" id="ARBA00001231"/>
    </source>
</evidence>
<gene>
    <name evidence="7" type="ORF">E6C76_00160</name>
</gene>
<protein>
    <recommendedName>
        <fullName evidence="3">beta-N-acetylhexosaminidase</fullName>
        <ecNumber evidence="3">3.2.1.52</ecNumber>
    </recommendedName>
</protein>
<name>A0A4S4B2T2_9RHOO</name>
<dbReference type="GO" id="GO:0005975">
    <property type="term" value="P:carbohydrate metabolic process"/>
    <property type="evidence" value="ECO:0007669"/>
    <property type="project" value="InterPro"/>
</dbReference>
<organism evidence="7 8">
    <name type="scientific">Pseudothauera nasutitermitis</name>
    <dbReference type="NCBI Taxonomy" id="2565930"/>
    <lineage>
        <taxon>Bacteria</taxon>
        <taxon>Pseudomonadati</taxon>
        <taxon>Pseudomonadota</taxon>
        <taxon>Betaproteobacteria</taxon>
        <taxon>Rhodocyclales</taxon>
        <taxon>Zoogloeaceae</taxon>
        <taxon>Pseudothauera</taxon>
    </lineage>
</organism>
<dbReference type="GO" id="GO:0009254">
    <property type="term" value="P:peptidoglycan turnover"/>
    <property type="evidence" value="ECO:0007669"/>
    <property type="project" value="TreeGrafter"/>
</dbReference>
<evidence type="ECO:0000256" key="5">
    <source>
        <dbReference type="ARBA" id="ARBA00023295"/>
    </source>
</evidence>
<dbReference type="Pfam" id="PF00933">
    <property type="entry name" value="Glyco_hydro_3"/>
    <property type="match status" value="1"/>
</dbReference>
<accession>A0A4S4B2T2</accession>
<dbReference type="GO" id="GO:0004563">
    <property type="term" value="F:beta-N-acetylhexosaminidase activity"/>
    <property type="evidence" value="ECO:0007669"/>
    <property type="project" value="UniProtKB-EC"/>
</dbReference>
<evidence type="ECO:0000313" key="7">
    <source>
        <dbReference type="EMBL" id="THF66845.1"/>
    </source>
</evidence>
<dbReference type="EC" id="3.2.1.52" evidence="3"/>
<evidence type="ECO:0000259" key="6">
    <source>
        <dbReference type="Pfam" id="PF00933"/>
    </source>
</evidence>
<comment type="caution">
    <text evidence="7">The sequence shown here is derived from an EMBL/GenBank/DDBJ whole genome shotgun (WGS) entry which is preliminary data.</text>
</comment>
<evidence type="ECO:0000313" key="8">
    <source>
        <dbReference type="Proteomes" id="UP000308430"/>
    </source>
</evidence>
<dbReference type="PROSITE" id="PS00775">
    <property type="entry name" value="GLYCOSYL_HYDROL_F3"/>
    <property type="match status" value="1"/>
</dbReference>
<dbReference type="PANTHER" id="PTHR30480">
    <property type="entry name" value="BETA-HEXOSAMINIDASE-RELATED"/>
    <property type="match status" value="1"/>
</dbReference>
<proteinExistence type="inferred from homology"/>
<sequence length="435" mass="46608">MSGLAPSRAPAWRLTGLPGLVSAALRAMWPIVLLLPAWYYKHPLLFGLRHLETAAWIALAVFALWRWKHWMPAARILFATALLLAGGQELAWRLQREAVLAAGPAMQAVGRHFIVGYTDFAEVAELAEKGLIGGIYVGRRNIRDRSFAEVRAEIAALQERRRWAGLPPLLVAADQEGGRVSHLSPLLDRLPPLAMLAEEPDPGRAARAYGQRQGSALAALGVNLNFSPVVDLKPAGRPDGDLFSDIPARAIGTDPEGVAEIAAGYLDGLSAAGVRGTLKHFPGLRRIDRDTHLHPARLAVSPGEMAGDWLPFRTLAGHAGSAMMLGHVTLEALDPRHAASHSPAVVAGLLRGDWAYDGILLTDDLNMGAVYNLGIGRVAAEALAAGVDLVLVTYDPRQVYRALYGAAAAFEDGRIAAARLAESARRLADFLAAVR</sequence>
<keyword evidence="5" id="KW-0326">Glycosidase</keyword>
<evidence type="ECO:0000256" key="2">
    <source>
        <dbReference type="ARBA" id="ARBA00005336"/>
    </source>
</evidence>
<dbReference type="SUPFAM" id="SSF51445">
    <property type="entry name" value="(Trans)glycosidases"/>
    <property type="match status" value="1"/>
</dbReference>
<keyword evidence="4 7" id="KW-0378">Hydrolase</keyword>
<dbReference type="InterPro" id="IPR017853">
    <property type="entry name" value="GH"/>
</dbReference>
<dbReference type="AlphaFoldDB" id="A0A4S4B2T2"/>
<dbReference type="PANTHER" id="PTHR30480:SF13">
    <property type="entry name" value="BETA-HEXOSAMINIDASE"/>
    <property type="match status" value="1"/>
</dbReference>
<dbReference type="OrthoDB" id="9781691at2"/>
<keyword evidence="8" id="KW-1185">Reference proteome</keyword>
<reference evidence="7 8" key="1">
    <citation type="submission" date="2019-04" db="EMBL/GenBank/DDBJ databases">
        <title>Azoarcus nasutitermitis sp. nov. isolated from termite nest.</title>
        <authorList>
            <person name="Lin S.-Y."/>
            <person name="Hameed A."/>
            <person name="Hsu Y.-H."/>
            <person name="Young C.-C."/>
        </authorList>
    </citation>
    <scope>NUCLEOTIDE SEQUENCE [LARGE SCALE GENOMIC DNA]</scope>
    <source>
        <strain evidence="7 8">CC-YHH838</strain>
    </source>
</reference>
<dbReference type="InterPro" id="IPR019800">
    <property type="entry name" value="Glyco_hydro_3_AS"/>
</dbReference>